<gene>
    <name evidence="1" type="ORF">Slati_2126000</name>
</gene>
<organism evidence="1">
    <name type="scientific">Sesamum latifolium</name>
    <dbReference type="NCBI Taxonomy" id="2727402"/>
    <lineage>
        <taxon>Eukaryota</taxon>
        <taxon>Viridiplantae</taxon>
        <taxon>Streptophyta</taxon>
        <taxon>Embryophyta</taxon>
        <taxon>Tracheophyta</taxon>
        <taxon>Spermatophyta</taxon>
        <taxon>Magnoliopsida</taxon>
        <taxon>eudicotyledons</taxon>
        <taxon>Gunneridae</taxon>
        <taxon>Pentapetalae</taxon>
        <taxon>asterids</taxon>
        <taxon>lamiids</taxon>
        <taxon>Lamiales</taxon>
        <taxon>Pedaliaceae</taxon>
        <taxon>Sesamum</taxon>
    </lineage>
</organism>
<protein>
    <submittedName>
        <fullName evidence="1">Uncharacterized protein</fullName>
    </submittedName>
</protein>
<proteinExistence type="predicted"/>
<name>A0AAW2WRK6_9LAMI</name>
<comment type="caution">
    <text evidence="1">The sequence shown here is derived from an EMBL/GenBank/DDBJ whole genome shotgun (WGS) entry which is preliminary data.</text>
</comment>
<sequence>MDKWNSELEELLEREEILWKQQGKALWLREGDRNTGFFHRQAAKRFRRKMIRSLKDDEGRIYVSDREIQVLVVNHFTDLF</sequence>
<evidence type="ECO:0000313" key="1">
    <source>
        <dbReference type="EMBL" id="KAL0444033.1"/>
    </source>
</evidence>
<dbReference type="EMBL" id="JACGWN010000007">
    <property type="protein sequence ID" value="KAL0444033.1"/>
    <property type="molecule type" value="Genomic_DNA"/>
</dbReference>
<reference evidence="1" key="1">
    <citation type="submission" date="2020-06" db="EMBL/GenBank/DDBJ databases">
        <authorList>
            <person name="Li T."/>
            <person name="Hu X."/>
            <person name="Zhang T."/>
            <person name="Song X."/>
            <person name="Zhang H."/>
            <person name="Dai N."/>
            <person name="Sheng W."/>
            <person name="Hou X."/>
            <person name="Wei L."/>
        </authorList>
    </citation>
    <scope>NUCLEOTIDE SEQUENCE</scope>
    <source>
        <strain evidence="1">KEN1</strain>
        <tissue evidence="1">Leaf</tissue>
    </source>
</reference>
<dbReference type="AlphaFoldDB" id="A0AAW2WRK6"/>
<accession>A0AAW2WRK6</accession>
<reference evidence="1" key="2">
    <citation type="journal article" date="2024" name="Plant">
        <title>Genomic evolution and insights into agronomic trait innovations of Sesamum species.</title>
        <authorList>
            <person name="Miao H."/>
            <person name="Wang L."/>
            <person name="Qu L."/>
            <person name="Liu H."/>
            <person name="Sun Y."/>
            <person name="Le M."/>
            <person name="Wang Q."/>
            <person name="Wei S."/>
            <person name="Zheng Y."/>
            <person name="Lin W."/>
            <person name="Duan Y."/>
            <person name="Cao H."/>
            <person name="Xiong S."/>
            <person name="Wang X."/>
            <person name="Wei L."/>
            <person name="Li C."/>
            <person name="Ma Q."/>
            <person name="Ju M."/>
            <person name="Zhao R."/>
            <person name="Li G."/>
            <person name="Mu C."/>
            <person name="Tian Q."/>
            <person name="Mei H."/>
            <person name="Zhang T."/>
            <person name="Gao T."/>
            <person name="Zhang H."/>
        </authorList>
    </citation>
    <scope>NUCLEOTIDE SEQUENCE</scope>
    <source>
        <strain evidence="1">KEN1</strain>
    </source>
</reference>